<accession>L0G5E2</accession>
<keyword evidence="3" id="KW-1185">Reference proteome</keyword>
<reference evidence="3" key="1">
    <citation type="submission" date="2012-02" db="EMBL/GenBank/DDBJ databases">
        <title>The complete genome of Echinicola vietnamensis DSM 17526.</title>
        <authorList>
            <person name="Lucas S."/>
            <person name="Copeland A."/>
            <person name="Lapidus A."/>
            <person name="Glavina del Rio T."/>
            <person name="Dalin E."/>
            <person name="Tice H."/>
            <person name="Bruce D."/>
            <person name="Goodwin L."/>
            <person name="Pitluck S."/>
            <person name="Peters L."/>
            <person name="Ovchinnikova G."/>
            <person name="Teshima H."/>
            <person name="Kyrpides N."/>
            <person name="Mavromatis K."/>
            <person name="Ivanova N."/>
            <person name="Brettin T."/>
            <person name="Detter J.C."/>
            <person name="Han C."/>
            <person name="Larimer F."/>
            <person name="Land M."/>
            <person name="Hauser L."/>
            <person name="Markowitz V."/>
            <person name="Cheng J.-F."/>
            <person name="Hugenholtz P."/>
            <person name="Woyke T."/>
            <person name="Wu D."/>
            <person name="Brambilla E."/>
            <person name="Klenk H.-P."/>
            <person name="Eisen J.A."/>
        </authorList>
    </citation>
    <scope>NUCLEOTIDE SEQUENCE [LARGE SCALE GENOMIC DNA]</scope>
    <source>
        <strain evidence="3">DSM 17526 / LMG 23754 / KMM 6221</strain>
    </source>
</reference>
<evidence type="ECO:0000313" key="3">
    <source>
        <dbReference type="Proteomes" id="UP000010796"/>
    </source>
</evidence>
<dbReference type="AlphaFoldDB" id="L0G5E2"/>
<name>L0G5E2_ECHVK</name>
<feature type="region of interest" description="Disordered" evidence="1">
    <location>
        <begin position="23"/>
        <end position="44"/>
    </location>
</feature>
<dbReference type="EMBL" id="CP003346">
    <property type="protein sequence ID" value="AGA80767.1"/>
    <property type="molecule type" value="Genomic_DNA"/>
</dbReference>
<dbReference type="HOGENOM" id="CLU_3215477_0_0_10"/>
<proteinExistence type="predicted"/>
<dbReference type="KEGG" id="evi:Echvi_4595"/>
<sequence length="44" mass="4734">MSESISVNQKKITVIDDRPRPYLISPRSIKGTGRCRNGASGSSA</sequence>
<evidence type="ECO:0000256" key="1">
    <source>
        <dbReference type="SAM" id="MobiDB-lite"/>
    </source>
</evidence>
<evidence type="ECO:0000313" key="2">
    <source>
        <dbReference type="EMBL" id="AGA80767.1"/>
    </source>
</evidence>
<dbReference type="Proteomes" id="UP000010796">
    <property type="component" value="Chromosome"/>
</dbReference>
<protein>
    <submittedName>
        <fullName evidence="2">Uncharacterized protein</fullName>
    </submittedName>
</protein>
<organism evidence="2 3">
    <name type="scientific">Echinicola vietnamensis (strain DSM 17526 / LMG 23754 / KMM 6221)</name>
    <dbReference type="NCBI Taxonomy" id="926556"/>
    <lineage>
        <taxon>Bacteria</taxon>
        <taxon>Pseudomonadati</taxon>
        <taxon>Bacteroidota</taxon>
        <taxon>Cytophagia</taxon>
        <taxon>Cytophagales</taxon>
        <taxon>Cyclobacteriaceae</taxon>
        <taxon>Echinicola</taxon>
    </lineage>
</organism>
<gene>
    <name evidence="2" type="ordered locus">Echvi_4595</name>
</gene>